<accession>A0ACB5R6I8</accession>
<protein>
    <submittedName>
        <fullName evidence="1">Uncharacterized protein</fullName>
    </submittedName>
</protein>
<evidence type="ECO:0000313" key="2">
    <source>
        <dbReference type="Proteomes" id="UP001055013"/>
    </source>
</evidence>
<dbReference type="Proteomes" id="UP001055013">
    <property type="component" value="Unassembled WGS sequence"/>
</dbReference>
<keyword evidence="2" id="KW-1185">Reference proteome</keyword>
<proteinExistence type="predicted"/>
<evidence type="ECO:0000313" key="1">
    <source>
        <dbReference type="EMBL" id="GJH22470.1"/>
    </source>
</evidence>
<gene>
    <name evidence="1" type="ORF">CBA19CS22_38030</name>
</gene>
<organism evidence="1 2">
    <name type="scientific">Caballeronia novacaledonica</name>
    <dbReference type="NCBI Taxonomy" id="1544861"/>
    <lineage>
        <taxon>Bacteria</taxon>
        <taxon>Pseudomonadati</taxon>
        <taxon>Pseudomonadota</taxon>
        <taxon>Betaproteobacteria</taxon>
        <taxon>Burkholderiales</taxon>
        <taxon>Burkholderiaceae</taxon>
        <taxon>Caballeronia</taxon>
    </lineage>
</organism>
<dbReference type="EMBL" id="BPUR01000041">
    <property type="protein sequence ID" value="GJH22470.1"/>
    <property type="molecule type" value="Genomic_DNA"/>
</dbReference>
<reference evidence="1" key="1">
    <citation type="submission" date="2021-09" db="EMBL/GenBank/DDBJ databases">
        <title>Isolation and characterization of 3-chlorobenzoate degrading bacteria from soils in Shizuoka.</title>
        <authorList>
            <person name="Ifat A."/>
            <person name="Ogawa N."/>
            <person name="Kimbara K."/>
            <person name="Moriuchi R."/>
            <person name="Dohra H."/>
            <person name="Shintani M."/>
        </authorList>
    </citation>
    <scope>NUCLEOTIDE SEQUENCE</scope>
    <source>
        <strain evidence="1">19CS2-2</strain>
    </source>
</reference>
<name>A0ACB5R6I8_9BURK</name>
<comment type="caution">
    <text evidence="1">The sequence shown here is derived from an EMBL/GenBank/DDBJ whole genome shotgun (WGS) entry which is preliminary data.</text>
</comment>
<sequence>MSAVKEFVIGMAIGTGWIALAVGLATPIAMFLH</sequence>